<proteinExistence type="predicted"/>
<keyword evidence="2" id="KW-1185">Reference proteome</keyword>
<dbReference type="EMBL" id="CP033923">
    <property type="protein sequence ID" value="AZA93477.1"/>
    <property type="molecule type" value="Genomic_DNA"/>
</dbReference>
<reference evidence="1 2" key="1">
    <citation type="submission" date="2018-11" db="EMBL/GenBank/DDBJ databases">
        <title>Proposal to divide the Flavobacteriaceae and reorganize its genera based on Amino Acid Identity values calculated from whole genome sequences.</title>
        <authorList>
            <person name="Nicholson A.C."/>
            <person name="Gulvik C.A."/>
            <person name="Whitney A.M."/>
            <person name="Humrighouse B.W."/>
            <person name="Bell M."/>
            <person name="Holmes B."/>
            <person name="Steigerwalt A.G."/>
            <person name="Villarma A."/>
            <person name="Sheth M."/>
            <person name="Batra D."/>
            <person name="Pryor J."/>
            <person name="Bernardet J.-F."/>
            <person name="Hugo C."/>
            <person name="Kampfer P."/>
            <person name="Newman J."/>
            <person name="McQuiston J.R."/>
        </authorList>
    </citation>
    <scope>NUCLEOTIDE SEQUENCE [LARGE SCALE GENOMIC DNA]</scope>
    <source>
        <strain evidence="1 2">G0041</strain>
    </source>
</reference>
<evidence type="ECO:0000313" key="2">
    <source>
        <dbReference type="Proteomes" id="UP000278288"/>
    </source>
</evidence>
<dbReference type="RefSeq" id="WP_123860275.1">
    <property type="nucleotide sequence ID" value="NZ_CP033923.1"/>
</dbReference>
<name>A0AAD0YQV7_CHRNA</name>
<sequence>MYDYGARMLIPDLGRWNGIDQLTENYHSKSPYAYVMNNPLSFTDPDGRQINREERGWSFSGEDIGWAMSYFQNGGSLKALDNALESWNAGRGSFEGNNDNFWTKFEGLNLSLPPVTLTGKIGAVWALQLRNHVNAYMEQWNGQYSARFFEDRVGDQVLPPKKTALGKFWSFISPRIWKEGGMSYMVNYEGIATGIAPIIGDVPLSGPGLKGIITTEGSITKALFATEKEIISSGDFLRIENAATRINKPITVVGSRATGKAKAYSDWDYVIENLNNKEWSKIKNSIPGARSTIDNTPRNIDIFKKLDLSRPYLTIHPR</sequence>
<dbReference type="Gene3D" id="2.180.10.10">
    <property type="entry name" value="RHS repeat-associated core"/>
    <property type="match status" value="1"/>
</dbReference>
<dbReference type="InterPro" id="IPR022385">
    <property type="entry name" value="Rhs_assc_core"/>
</dbReference>
<dbReference type="NCBIfam" id="TIGR03696">
    <property type="entry name" value="Rhs_assc_core"/>
    <property type="match status" value="1"/>
</dbReference>
<dbReference type="KEGG" id="cnk:EG343_24135"/>
<protein>
    <recommendedName>
        <fullName evidence="3">RHS repeat-associated core domain</fullName>
    </recommendedName>
</protein>
<gene>
    <name evidence="1" type="ORF">EG343_24135</name>
</gene>
<organism evidence="1 2">
    <name type="scientific">Chryseobacterium nakagawai</name>
    <dbReference type="NCBI Taxonomy" id="1241982"/>
    <lineage>
        <taxon>Bacteria</taxon>
        <taxon>Pseudomonadati</taxon>
        <taxon>Bacteroidota</taxon>
        <taxon>Flavobacteriia</taxon>
        <taxon>Flavobacteriales</taxon>
        <taxon>Weeksellaceae</taxon>
        <taxon>Chryseobacterium group</taxon>
        <taxon>Chryseobacterium</taxon>
    </lineage>
</organism>
<evidence type="ECO:0008006" key="3">
    <source>
        <dbReference type="Google" id="ProtNLM"/>
    </source>
</evidence>
<dbReference type="AlphaFoldDB" id="A0AAD0YQV7"/>
<accession>A0AAD0YQV7</accession>
<evidence type="ECO:0000313" key="1">
    <source>
        <dbReference type="EMBL" id="AZA93477.1"/>
    </source>
</evidence>
<dbReference type="Proteomes" id="UP000278288">
    <property type="component" value="Chromosome"/>
</dbReference>